<evidence type="ECO:0000256" key="1">
    <source>
        <dbReference type="SAM" id="MobiDB-lite"/>
    </source>
</evidence>
<name>A0A8H5LNT3_9AGAR</name>
<feature type="compositionally biased region" description="Acidic residues" evidence="1">
    <location>
        <begin position="189"/>
        <end position="240"/>
    </location>
</feature>
<evidence type="ECO:0000313" key="2">
    <source>
        <dbReference type="EMBL" id="KAF5363953.1"/>
    </source>
</evidence>
<organism evidence="2 3">
    <name type="scientific">Leucocoprinus leucothites</name>
    <dbReference type="NCBI Taxonomy" id="201217"/>
    <lineage>
        <taxon>Eukaryota</taxon>
        <taxon>Fungi</taxon>
        <taxon>Dikarya</taxon>
        <taxon>Basidiomycota</taxon>
        <taxon>Agaricomycotina</taxon>
        <taxon>Agaricomycetes</taxon>
        <taxon>Agaricomycetidae</taxon>
        <taxon>Agaricales</taxon>
        <taxon>Agaricineae</taxon>
        <taxon>Agaricaceae</taxon>
        <taxon>Leucocoprinus</taxon>
    </lineage>
</organism>
<dbReference type="Gene3D" id="3.30.900.20">
    <property type="match status" value="1"/>
</dbReference>
<feature type="compositionally biased region" description="Polar residues" evidence="1">
    <location>
        <begin position="22"/>
        <end position="41"/>
    </location>
</feature>
<dbReference type="Proteomes" id="UP000559027">
    <property type="component" value="Unassembled WGS sequence"/>
</dbReference>
<dbReference type="AlphaFoldDB" id="A0A8H5LNT3"/>
<reference evidence="2 3" key="1">
    <citation type="journal article" date="2020" name="ISME J.">
        <title>Uncovering the hidden diversity of litter-decomposition mechanisms in mushroom-forming fungi.</title>
        <authorList>
            <person name="Floudas D."/>
            <person name="Bentzer J."/>
            <person name="Ahren D."/>
            <person name="Johansson T."/>
            <person name="Persson P."/>
            <person name="Tunlid A."/>
        </authorList>
    </citation>
    <scope>NUCLEOTIDE SEQUENCE [LARGE SCALE GENOMIC DNA]</scope>
    <source>
        <strain evidence="2 3">CBS 146.42</strain>
    </source>
</reference>
<proteinExistence type="predicted"/>
<dbReference type="OrthoDB" id="2387165at2759"/>
<dbReference type="EMBL" id="JAACJO010000001">
    <property type="protein sequence ID" value="KAF5363953.1"/>
    <property type="molecule type" value="Genomic_DNA"/>
</dbReference>
<feature type="region of interest" description="Disordered" evidence="1">
    <location>
        <begin position="172"/>
        <end position="258"/>
    </location>
</feature>
<feature type="compositionally biased region" description="Polar residues" evidence="1">
    <location>
        <begin position="246"/>
        <end position="258"/>
    </location>
</feature>
<feature type="region of interest" description="Disordered" evidence="1">
    <location>
        <begin position="338"/>
        <end position="380"/>
    </location>
</feature>
<evidence type="ECO:0000313" key="3">
    <source>
        <dbReference type="Proteomes" id="UP000559027"/>
    </source>
</evidence>
<accession>A0A8H5LNT3</accession>
<gene>
    <name evidence="2" type="ORF">D9756_001045</name>
</gene>
<feature type="region of interest" description="Disordered" evidence="1">
    <location>
        <begin position="1"/>
        <end position="41"/>
    </location>
</feature>
<comment type="caution">
    <text evidence="2">The sequence shown here is derived from an EMBL/GenBank/DDBJ whole genome shotgun (WGS) entry which is preliminary data.</text>
</comment>
<keyword evidence="3" id="KW-1185">Reference proteome</keyword>
<sequence>MAPVSFCEPPPSQIRQEKSTVGDGNTPLQNAPSEQNGATTTPRLPVVALDVDILTDTVAARLATSLLGHVLFLKNQIPLPIVQLARMTNKQSNDKSAKLKADLLSAFDTLTSHFVTTFSALSTALARMKTSDSGAASSRVFLAIVVGPSPGAAKSKVIYGVDKFQTRVWGLLDEPSQNEGEEANGSGDECPEDSEDEKDDEEANSEESDAESAEDEEDSEDREDDEDSEANSDDSDDDEGKESKQENAAPSNAFPSLSPYQSYAEEQRFLQAADRLLARALASADANGRGIANEMSPSQSYILIRAPRRFSHPAWIPRQNLTKQMDNALTDFLDETWSSPNTSSGSARKKKPVEGVWVTGRGGLGDATHSPEPTPAQEEDEMIWWSWDGKLTGFADW</sequence>
<protein>
    <submittedName>
        <fullName evidence="2">Uncharacterized protein</fullName>
    </submittedName>
</protein>
<dbReference type="InterPro" id="IPR053729">
    <property type="entry name" value="MAD2L1BP_domain_sf"/>
</dbReference>